<feature type="domain" description="HTH deoR-type" evidence="4">
    <location>
        <begin position="2"/>
        <end position="57"/>
    </location>
</feature>
<dbReference type="InterPro" id="IPR037171">
    <property type="entry name" value="NagB/RpiA_transferase-like"/>
</dbReference>
<dbReference type="GO" id="GO:0003677">
    <property type="term" value="F:DNA binding"/>
    <property type="evidence" value="ECO:0007669"/>
    <property type="project" value="UniProtKB-KW"/>
</dbReference>
<organism evidence="5 6">
    <name type="scientific">Vagococcus bubulae</name>
    <dbReference type="NCBI Taxonomy" id="1977868"/>
    <lineage>
        <taxon>Bacteria</taxon>
        <taxon>Bacillati</taxon>
        <taxon>Bacillota</taxon>
        <taxon>Bacilli</taxon>
        <taxon>Lactobacillales</taxon>
        <taxon>Enterococcaceae</taxon>
        <taxon>Vagococcus</taxon>
    </lineage>
</organism>
<dbReference type="GO" id="GO:0003700">
    <property type="term" value="F:DNA-binding transcription factor activity"/>
    <property type="evidence" value="ECO:0007669"/>
    <property type="project" value="InterPro"/>
</dbReference>
<dbReference type="InterPro" id="IPR018356">
    <property type="entry name" value="Tscrpt_reg_HTH_DeoR_CS"/>
</dbReference>
<dbReference type="PROSITE" id="PS00894">
    <property type="entry name" value="HTH_DEOR_1"/>
    <property type="match status" value="1"/>
</dbReference>
<dbReference type="EMBL" id="NGJT01000005">
    <property type="protein sequence ID" value="RST95024.1"/>
    <property type="molecule type" value="Genomic_DNA"/>
</dbReference>
<dbReference type="Gene3D" id="1.10.10.10">
    <property type="entry name" value="Winged helix-like DNA-binding domain superfamily/Winged helix DNA-binding domain"/>
    <property type="match status" value="1"/>
</dbReference>
<proteinExistence type="predicted"/>
<keyword evidence="3" id="KW-0804">Transcription</keyword>
<dbReference type="AlphaFoldDB" id="A0A429ZMU5"/>
<dbReference type="InterPro" id="IPR001034">
    <property type="entry name" value="DeoR_HTH"/>
</dbReference>
<dbReference type="Pfam" id="PF08220">
    <property type="entry name" value="HTH_DeoR"/>
    <property type="match status" value="1"/>
</dbReference>
<dbReference type="Proteomes" id="UP000288490">
    <property type="component" value="Unassembled WGS sequence"/>
</dbReference>
<dbReference type="SMART" id="SM00420">
    <property type="entry name" value="HTH_DEOR"/>
    <property type="match status" value="1"/>
</dbReference>
<dbReference type="InterPro" id="IPR036390">
    <property type="entry name" value="WH_DNA-bd_sf"/>
</dbReference>
<dbReference type="PROSITE" id="PS51000">
    <property type="entry name" value="HTH_DEOR_2"/>
    <property type="match status" value="1"/>
</dbReference>
<dbReference type="RefSeq" id="WP_125956809.1">
    <property type="nucleotide sequence ID" value="NZ_JAQEJV010000007.1"/>
</dbReference>
<evidence type="ECO:0000256" key="2">
    <source>
        <dbReference type="ARBA" id="ARBA00023125"/>
    </source>
</evidence>
<keyword evidence="6" id="KW-1185">Reference proteome</keyword>
<protein>
    <submittedName>
        <fullName evidence="5">DeoR family transcriptional regulator</fullName>
    </submittedName>
</protein>
<name>A0A429ZMU5_9ENTE</name>
<evidence type="ECO:0000256" key="1">
    <source>
        <dbReference type="ARBA" id="ARBA00023015"/>
    </source>
</evidence>
<dbReference type="Gene3D" id="3.40.50.1360">
    <property type="match status" value="1"/>
</dbReference>
<keyword evidence="1" id="KW-0805">Transcription regulation</keyword>
<dbReference type="InterPro" id="IPR036388">
    <property type="entry name" value="WH-like_DNA-bd_sf"/>
</dbReference>
<dbReference type="OrthoDB" id="9797223at2"/>
<gene>
    <name evidence="5" type="ORF">CBF36_03905</name>
</gene>
<dbReference type="PANTHER" id="PTHR30363">
    <property type="entry name" value="HTH-TYPE TRANSCRIPTIONAL REGULATOR SRLR-RELATED"/>
    <property type="match status" value="1"/>
</dbReference>
<dbReference type="SUPFAM" id="SSF46785">
    <property type="entry name" value="Winged helix' DNA-binding domain"/>
    <property type="match status" value="1"/>
</dbReference>
<evidence type="ECO:0000259" key="4">
    <source>
        <dbReference type="PROSITE" id="PS51000"/>
    </source>
</evidence>
<dbReference type="SMART" id="SM01134">
    <property type="entry name" value="DeoRC"/>
    <property type="match status" value="1"/>
</dbReference>
<comment type="caution">
    <text evidence="5">The sequence shown here is derived from an EMBL/GenBank/DDBJ whole genome shotgun (WGS) entry which is preliminary data.</text>
</comment>
<dbReference type="Pfam" id="PF00455">
    <property type="entry name" value="DeoRC"/>
    <property type="match status" value="1"/>
</dbReference>
<reference evidence="5 6" key="1">
    <citation type="submission" date="2017-05" db="EMBL/GenBank/DDBJ databases">
        <title>Vagococcus spp. assemblies.</title>
        <authorList>
            <person name="Gulvik C.A."/>
        </authorList>
    </citation>
    <scope>NUCLEOTIDE SEQUENCE [LARGE SCALE GENOMIC DNA]</scope>
    <source>
        <strain evidence="5 6">SS1994</strain>
    </source>
</reference>
<dbReference type="PANTHER" id="PTHR30363:SF60">
    <property type="entry name" value="HTH-TYPE TRANSCRIPTIONAL REGULATOR IOLR"/>
    <property type="match status" value="1"/>
</dbReference>
<dbReference type="InterPro" id="IPR050313">
    <property type="entry name" value="Carb_Metab_HTH_regulators"/>
</dbReference>
<dbReference type="SUPFAM" id="SSF100950">
    <property type="entry name" value="NagB/RpiA/CoA transferase-like"/>
    <property type="match status" value="1"/>
</dbReference>
<evidence type="ECO:0000313" key="6">
    <source>
        <dbReference type="Proteomes" id="UP000288490"/>
    </source>
</evidence>
<evidence type="ECO:0000313" key="5">
    <source>
        <dbReference type="EMBL" id="RST95024.1"/>
    </source>
</evidence>
<dbReference type="InterPro" id="IPR014036">
    <property type="entry name" value="DeoR-like_C"/>
</dbReference>
<keyword evidence="2" id="KW-0238">DNA-binding</keyword>
<evidence type="ECO:0000256" key="3">
    <source>
        <dbReference type="ARBA" id="ARBA00023163"/>
    </source>
</evidence>
<sequence length="251" mass="28832">MKEKRFESMKQYILDHNHVSLKELEEEFNVSMNTIRRDVNKILKDSRFEKVYGGVSVKEGTLVDFEYRNIENKEDKKAIAKKAASFIEADDLIYIDSGTTTKYILDYVDENIPLTIITNSLDVVLKAEKLRKATIFLIGHIFKKPTRSFVGVENDELSVKYNITKAFMAATAVSINSGLMNSDIMEYEIKRQVIDKAGKIFLLADETKFDHSTLLTYADLSDVDLLITNKEFSEPYSSYFIEHNIDVLHSL</sequence>
<accession>A0A429ZMU5</accession>
<dbReference type="PRINTS" id="PR00037">
    <property type="entry name" value="HTHLACR"/>
</dbReference>